<dbReference type="Gene3D" id="1.20.930.20">
    <property type="entry name" value="Adaptor protein Cbl, N-terminal domain"/>
    <property type="match status" value="1"/>
</dbReference>
<keyword evidence="4" id="KW-1185">Reference proteome</keyword>
<organism evidence="3 4">
    <name type="scientific">Zingiber officinale</name>
    <name type="common">Ginger</name>
    <name type="synonym">Amomum zingiber</name>
    <dbReference type="NCBI Taxonomy" id="94328"/>
    <lineage>
        <taxon>Eukaryota</taxon>
        <taxon>Viridiplantae</taxon>
        <taxon>Streptophyta</taxon>
        <taxon>Embryophyta</taxon>
        <taxon>Tracheophyta</taxon>
        <taxon>Spermatophyta</taxon>
        <taxon>Magnoliopsida</taxon>
        <taxon>Liliopsida</taxon>
        <taxon>Zingiberales</taxon>
        <taxon>Zingiberaceae</taxon>
        <taxon>Zingiber</taxon>
    </lineage>
</organism>
<dbReference type="Gene3D" id="1.25.10.10">
    <property type="entry name" value="Leucine-rich Repeat Variant"/>
    <property type="match status" value="2"/>
</dbReference>
<dbReference type="SUPFAM" id="SSF48371">
    <property type="entry name" value="ARM repeat"/>
    <property type="match status" value="1"/>
</dbReference>
<evidence type="ECO:0000259" key="2">
    <source>
        <dbReference type="Pfam" id="PF25055"/>
    </source>
</evidence>
<dbReference type="InterPro" id="IPR016024">
    <property type="entry name" value="ARM-type_fold"/>
</dbReference>
<reference evidence="3 4" key="1">
    <citation type="submission" date="2020-08" db="EMBL/GenBank/DDBJ databases">
        <title>Plant Genome Project.</title>
        <authorList>
            <person name="Zhang R.-G."/>
        </authorList>
    </citation>
    <scope>NUCLEOTIDE SEQUENCE [LARGE SCALE GENOMIC DNA]</scope>
    <source>
        <tissue evidence="3">Rhizome</tissue>
    </source>
</reference>
<protein>
    <recommendedName>
        <fullName evidence="2">DUF7792 domain-containing protein</fullName>
    </recommendedName>
</protein>
<dbReference type="SMART" id="SM00185">
    <property type="entry name" value="ARM"/>
    <property type="match status" value="5"/>
</dbReference>
<dbReference type="GO" id="GO:0007166">
    <property type="term" value="P:cell surface receptor signaling pathway"/>
    <property type="evidence" value="ECO:0007669"/>
    <property type="project" value="InterPro"/>
</dbReference>
<dbReference type="Pfam" id="PF25055">
    <property type="entry name" value="DUF7792"/>
    <property type="match status" value="1"/>
</dbReference>
<comment type="caution">
    <text evidence="3">The sequence shown here is derived from an EMBL/GenBank/DDBJ whole genome shotgun (WGS) entry which is preliminary data.</text>
</comment>
<feature type="region of interest" description="Disordered" evidence="1">
    <location>
        <begin position="1"/>
        <end position="117"/>
    </location>
</feature>
<feature type="domain" description="DUF7792" evidence="2">
    <location>
        <begin position="140"/>
        <end position="254"/>
    </location>
</feature>
<dbReference type="AlphaFoldDB" id="A0A8J5HRW9"/>
<dbReference type="Proteomes" id="UP000734854">
    <property type="component" value="Unassembled WGS sequence"/>
</dbReference>
<dbReference type="PANTHER" id="PTHR46168:SF9">
    <property type="entry name" value="ARMADILLO REPEAT ONLY 2"/>
    <property type="match status" value="1"/>
</dbReference>
<feature type="compositionally biased region" description="Basic and acidic residues" evidence="1">
    <location>
        <begin position="20"/>
        <end position="45"/>
    </location>
</feature>
<gene>
    <name evidence="3" type="ORF">ZIOFF_019532</name>
</gene>
<evidence type="ECO:0000256" key="1">
    <source>
        <dbReference type="SAM" id="MobiDB-lite"/>
    </source>
</evidence>
<dbReference type="Pfam" id="PF00514">
    <property type="entry name" value="Arm"/>
    <property type="match status" value="1"/>
</dbReference>
<dbReference type="InterPro" id="IPR011989">
    <property type="entry name" value="ARM-like"/>
</dbReference>
<dbReference type="InterPro" id="IPR036537">
    <property type="entry name" value="Adaptor_Cbl_N_dom_sf"/>
</dbReference>
<sequence length="695" mass="76471">MEEAPMVRRGGRQCQQFVKETTHYRRDQRPKVHDASDSWRREQQPKADGAGGSRRRRRQFEEEAPTVHRGGAGSSQRRSRRFAKEESTVRGGDSTLTAYEGCASDRGRSTQSKAKQKRIKEERECSICTDSVVAMMDGVKQMVARPTQLAEQMSKFAADVCTRKQECLQLKDRADELIQLLHKAACADLYLRPARRIIYDTEQALEKALALVEKCRHYVVLHLLFTIVPDAAFVQTHAQLQNSVADVSWLLRISTPESEDDNDGGVFVRGLCPIAENEPVYWFIWDNIAAIRIGGPTTRSLAAATLVQLASDNRFARFVIEEDGVEPLLRLLKEGEADARESAARALGHLGRDAESVDYLISAGVCPAFAKALTGGPMKVQAAVAWAVAELVAKRPKCQGIFAQNNLVRLLVPHLDLQQPVDSVSWRPRQVSGRGRGGREVTEDPDAMANMKAMAAKALSQLAKSNAHICLSITECGTLLNLAALLEKGTGDARYYAATALLEIALVAEHDDDLRWSAFKPNSPSGKAVIAQFVQIVNKGENEPVLISSITALGCLSTAFRVTETDVIGALVRRVADENSESAVRMEALTALTKFAISSNLFISNCKAMLDAGVVEHLMHLVYLEEQLRIEALVLLCHIVKNVAESEGLKEAVQCVLTWASRNSQLVQVKKVGDLLQAAVAALEEPCDSQREQRV</sequence>
<proteinExistence type="predicted"/>
<dbReference type="InterPro" id="IPR056694">
    <property type="entry name" value="DUF7792"/>
</dbReference>
<evidence type="ECO:0000313" key="3">
    <source>
        <dbReference type="EMBL" id="KAG6522392.1"/>
    </source>
</evidence>
<name>A0A8J5HRW9_ZINOF</name>
<accession>A0A8J5HRW9</accession>
<dbReference type="PANTHER" id="PTHR46168">
    <property type="entry name" value="ARMADILLO REPEAT ONLY 4"/>
    <property type="match status" value="1"/>
</dbReference>
<dbReference type="InterPro" id="IPR000225">
    <property type="entry name" value="Armadillo"/>
</dbReference>
<dbReference type="EMBL" id="JACMSC010000005">
    <property type="protein sequence ID" value="KAG6522392.1"/>
    <property type="molecule type" value="Genomic_DNA"/>
</dbReference>
<evidence type="ECO:0000313" key="4">
    <source>
        <dbReference type="Proteomes" id="UP000734854"/>
    </source>
</evidence>